<feature type="region of interest" description="Disordered" evidence="1">
    <location>
        <begin position="1"/>
        <end position="31"/>
    </location>
</feature>
<feature type="non-terminal residue" evidence="2">
    <location>
        <position position="1"/>
    </location>
</feature>
<protein>
    <submittedName>
        <fullName evidence="2">Uncharacterized protein</fullName>
    </submittedName>
</protein>
<dbReference type="EMBL" id="CADCWM010001014">
    <property type="protein sequence ID" value="CAA9586917.1"/>
    <property type="molecule type" value="Genomic_DNA"/>
</dbReference>
<feature type="compositionally biased region" description="Basic and acidic residues" evidence="1">
    <location>
        <begin position="1"/>
        <end position="12"/>
    </location>
</feature>
<proteinExistence type="predicted"/>
<evidence type="ECO:0000313" key="2">
    <source>
        <dbReference type="EMBL" id="CAA9586917.1"/>
    </source>
</evidence>
<gene>
    <name evidence="2" type="ORF">AVDCRST_MAG88-4091</name>
</gene>
<feature type="non-terminal residue" evidence="2">
    <location>
        <position position="31"/>
    </location>
</feature>
<organism evidence="2">
    <name type="scientific">uncultured Thermomicrobiales bacterium</name>
    <dbReference type="NCBI Taxonomy" id="1645740"/>
    <lineage>
        <taxon>Bacteria</taxon>
        <taxon>Pseudomonadati</taxon>
        <taxon>Thermomicrobiota</taxon>
        <taxon>Thermomicrobia</taxon>
        <taxon>Thermomicrobiales</taxon>
        <taxon>environmental samples</taxon>
    </lineage>
</organism>
<evidence type="ECO:0000256" key="1">
    <source>
        <dbReference type="SAM" id="MobiDB-lite"/>
    </source>
</evidence>
<reference evidence="2" key="1">
    <citation type="submission" date="2020-02" db="EMBL/GenBank/DDBJ databases">
        <authorList>
            <person name="Meier V. D."/>
        </authorList>
    </citation>
    <scope>NUCLEOTIDE SEQUENCE</scope>
    <source>
        <strain evidence="2">AVDCRST_MAG88</strain>
    </source>
</reference>
<name>A0A6J4VSL5_9BACT</name>
<accession>A0A6J4VSL5</accession>
<sequence length="31" mass="3521">GQTARGRAECSRGSRRHLARRPPPREDPPPR</sequence>
<dbReference type="AlphaFoldDB" id="A0A6J4VSL5"/>
<feature type="compositionally biased region" description="Basic residues" evidence="1">
    <location>
        <begin position="13"/>
        <end position="22"/>
    </location>
</feature>